<gene>
    <name evidence="1" type="ORF">GMBLW1_23370</name>
</gene>
<dbReference type="PANTHER" id="PTHR10443:SF12">
    <property type="entry name" value="DIPEPTIDASE"/>
    <property type="match status" value="1"/>
</dbReference>
<name>A0A6C2YKI4_9BACT</name>
<dbReference type="SUPFAM" id="SSF51556">
    <property type="entry name" value="Metallo-dependent hydrolases"/>
    <property type="match status" value="1"/>
</dbReference>
<dbReference type="InterPro" id="IPR032466">
    <property type="entry name" value="Metal_Hydrolase"/>
</dbReference>
<sequence>MLVFDAHLDLAWNAIDFNRDLRLPVSAIREAETSRKLSDLKSRGRNTVSFPDLRRGGVGIFIATLLARQVSPALQPAFQRYSNMPAAYASAYAQMAYYRAIEAEGIIRMIRNRAELDAHFEAWKVPSAVPETTPLGFILSMEGADPILHPEQVHEFWDAGLRIIGPAHYGISPYAHGTGTIGGLFPPGKPLLKAMEQVGMILDITHLADQAFDEAMDAYSGPVLASHHNCRSLVPDQRQLSDEQIRRLIERGAVIGAAMDTWMLSPNWVRGESTPESRNVTLATVVDHIDHVCQLAGNTRHAAIGTDLDGGFGREQSPHDLDTIADLQRFPELLRSRGYTDADIQAITHGNWIRFFRDAWSR</sequence>
<protein>
    <recommendedName>
        <fullName evidence="3">Peptidase M19</fullName>
    </recommendedName>
</protein>
<dbReference type="Pfam" id="PF01244">
    <property type="entry name" value="Peptidase_M19"/>
    <property type="match status" value="1"/>
</dbReference>
<dbReference type="PANTHER" id="PTHR10443">
    <property type="entry name" value="MICROSOMAL DIPEPTIDASE"/>
    <property type="match status" value="1"/>
</dbReference>
<evidence type="ECO:0000313" key="1">
    <source>
        <dbReference type="EMBL" id="VIP01623.1"/>
    </source>
</evidence>
<reference evidence="1" key="1">
    <citation type="submission" date="2019-04" db="EMBL/GenBank/DDBJ databases">
        <authorList>
            <consortium name="Science for Life Laboratories"/>
        </authorList>
    </citation>
    <scope>NUCLEOTIDE SEQUENCE</scope>
    <source>
        <strain evidence="1">MBLW1</strain>
    </source>
</reference>
<evidence type="ECO:0008006" key="3">
    <source>
        <dbReference type="Google" id="ProtNLM"/>
    </source>
</evidence>
<dbReference type="InterPro" id="IPR008257">
    <property type="entry name" value="Pept_M19"/>
</dbReference>
<keyword evidence="2" id="KW-1185">Reference proteome</keyword>
<dbReference type="GO" id="GO:0006508">
    <property type="term" value="P:proteolysis"/>
    <property type="evidence" value="ECO:0007669"/>
    <property type="project" value="InterPro"/>
</dbReference>
<proteinExistence type="predicted"/>
<dbReference type="InParanoid" id="A0A6C2YKI4"/>
<accession>A0A6C2YKI4</accession>
<organism evidence="1">
    <name type="scientific">Tuwongella immobilis</name>
    <dbReference type="NCBI Taxonomy" id="692036"/>
    <lineage>
        <taxon>Bacteria</taxon>
        <taxon>Pseudomonadati</taxon>
        <taxon>Planctomycetota</taxon>
        <taxon>Planctomycetia</taxon>
        <taxon>Gemmatales</taxon>
        <taxon>Gemmataceae</taxon>
        <taxon>Tuwongella</taxon>
    </lineage>
</organism>
<dbReference type="KEGG" id="tim:GMBLW1_23370"/>
<dbReference type="EMBL" id="LR586016">
    <property type="protein sequence ID" value="VIP01623.1"/>
    <property type="molecule type" value="Genomic_DNA"/>
</dbReference>
<dbReference type="Proteomes" id="UP000464378">
    <property type="component" value="Chromosome"/>
</dbReference>
<evidence type="ECO:0000313" key="2">
    <source>
        <dbReference type="Proteomes" id="UP000464378"/>
    </source>
</evidence>
<dbReference type="RefSeq" id="WP_162656808.1">
    <property type="nucleotide sequence ID" value="NZ_LR593887.1"/>
</dbReference>
<dbReference type="GO" id="GO:0070573">
    <property type="term" value="F:metallodipeptidase activity"/>
    <property type="evidence" value="ECO:0007669"/>
    <property type="project" value="InterPro"/>
</dbReference>
<dbReference type="PROSITE" id="PS51365">
    <property type="entry name" value="RENAL_DIPEPTIDASE_2"/>
    <property type="match status" value="1"/>
</dbReference>
<dbReference type="Gene3D" id="3.20.20.140">
    <property type="entry name" value="Metal-dependent hydrolases"/>
    <property type="match status" value="1"/>
</dbReference>
<dbReference type="EMBL" id="LR593887">
    <property type="protein sequence ID" value="VTR98958.1"/>
    <property type="molecule type" value="Genomic_DNA"/>
</dbReference>
<dbReference type="AlphaFoldDB" id="A0A6C2YKI4"/>